<evidence type="ECO:0000256" key="2">
    <source>
        <dbReference type="ARBA" id="ARBA00022857"/>
    </source>
</evidence>
<organism evidence="5 6">
    <name type="scientific">Colletotrichum salicis</name>
    <dbReference type="NCBI Taxonomy" id="1209931"/>
    <lineage>
        <taxon>Eukaryota</taxon>
        <taxon>Fungi</taxon>
        <taxon>Dikarya</taxon>
        <taxon>Ascomycota</taxon>
        <taxon>Pezizomycotina</taxon>
        <taxon>Sordariomycetes</taxon>
        <taxon>Hypocreomycetidae</taxon>
        <taxon>Glomerellales</taxon>
        <taxon>Glomerellaceae</taxon>
        <taxon>Colletotrichum</taxon>
        <taxon>Colletotrichum acutatum species complex</taxon>
    </lineage>
</organism>
<keyword evidence="3" id="KW-0560">Oxidoreductase</keyword>
<dbReference type="InterPro" id="IPR016040">
    <property type="entry name" value="NAD(P)-bd_dom"/>
</dbReference>
<evidence type="ECO:0000313" key="5">
    <source>
        <dbReference type="EMBL" id="KXH51540.1"/>
    </source>
</evidence>
<evidence type="ECO:0000256" key="1">
    <source>
        <dbReference type="ARBA" id="ARBA00005725"/>
    </source>
</evidence>
<feature type="domain" description="NAD(P)-binding" evidence="4">
    <location>
        <begin position="18"/>
        <end position="106"/>
    </location>
</feature>
<dbReference type="InterPro" id="IPR051609">
    <property type="entry name" value="NmrA/Isoflavone_reductase-like"/>
</dbReference>
<keyword evidence="6" id="KW-1185">Reference proteome</keyword>
<sequence length="333" mass="36444">MAQNSTNLDHPQHIAIVGAGGEIGSHMTRELLRTKKHQITALTRAESTNTFPDGVLGKRVDYEDQSSIVDTLCGKDVLIITLAGNAPPDQEAKLIEAAAEAHVAWVIPNEWGLDSDDKSLAEVLILGEMKQKTRRGDTNTLVCGFWYEFILAGGAERFSFDFPNRTVTFYDDGSTKINTSTLGQCGRAIAQVLSLNVHAAGNEKDGPTLSQFRNRPVYVSSFLVSQKDMFESVLRVTGATEGDWKIKYQDVKQRYAEGKAEMEKGDMTGLVKLLYARDFFVNGGGNYEASRGLHNGTVGIHVSRATVRLERSVNICLLLLRMEVEGGGCGQSP</sequence>
<dbReference type="EMBL" id="JFFI01001880">
    <property type="protein sequence ID" value="KXH51540.1"/>
    <property type="molecule type" value="Genomic_DNA"/>
</dbReference>
<dbReference type="SUPFAM" id="SSF51735">
    <property type="entry name" value="NAD(P)-binding Rossmann-fold domains"/>
    <property type="match status" value="1"/>
</dbReference>
<accession>A0A135TTP9</accession>
<dbReference type="Proteomes" id="UP000070121">
    <property type="component" value="Unassembled WGS sequence"/>
</dbReference>
<dbReference type="Gene3D" id="3.90.25.10">
    <property type="entry name" value="UDP-galactose 4-epimerase, domain 1"/>
    <property type="match status" value="1"/>
</dbReference>
<gene>
    <name evidence="5" type="ORF">CSAL01_05530</name>
</gene>
<dbReference type="OrthoDB" id="419598at2759"/>
<dbReference type="GO" id="GO:0016491">
    <property type="term" value="F:oxidoreductase activity"/>
    <property type="evidence" value="ECO:0007669"/>
    <property type="project" value="UniProtKB-KW"/>
</dbReference>
<keyword evidence="2" id="KW-0521">NADP</keyword>
<dbReference type="STRING" id="1209931.A0A135TTP9"/>
<evidence type="ECO:0000259" key="4">
    <source>
        <dbReference type="Pfam" id="PF13460"/>
    </source>
</evidence>
<comment type="caution">
    <text evidence="5">The sequence shown here is derived from an EMBL/GenBank/DDBJ whole genome shotgun (WGS) entry which is preliminary data.</text>
</comment>
<dbReference type="Pfam" id="PF13460">
    <property type="entry name" value="NAD_binding_10"/>
    <property type="match status" value="1"/>
</dbReference>
<dbReference type="Gene3D" id="3.40.50.720">
    <property type="entry name" value="NAD(P)-binding Rossmann-like Domain"/>
    <property type="match status" value="1"/>
</dbReference>
<protein>
    <recommendedName>
        <fullName evidence="4">NAD(P)-binding domain-containing protein</fullName>
    </recommendedName>
</protein>
<dbReference type="InterPro" id="IPR036291">
    <property type="entry name" value="NAD(P)-bd_dom_sf"/>
</dbReference>
<name>A0A135TTP9_9PEZI</name>
<dbReference type="AlphaFoldDB" id="A0A135TTP9"/>
<evidence type="ECO:0000256" key="3">
    <source>
        <dbReference type="ARBA" id="ARBA00023002"/>
    </source>
</evidence>
<comment type="similarity">
    <text evidence="1">Belongs to the NmrA-type oxidoreductase family. Isoflavone reductase subfamily.</text>
</comment>
<dbReference type="PANTHER" id="PTHR47706:SF7">
    <property type="entry name" value="CIPA-LIKE, PUTATIVE (AFU_ORTHOLOGUE AFUA_1G01630)-RELATED"/>
    <property type="match status" value="1"/>
</dbReference>
<proteinExistence type="inferred from homology"/>
<reference evidence="5 6" key="1">
    <citation type="submission" date="2014-02" db="EMBL/GenBank/DDBJ databases">
        <title>The genome sequence of Colletotrichum salicis CBS 607.94.</title>
        <authorList>
            <person name="Baroncelli R."/>
            <person name="Thon M.R."/>
        </authorList>
    </citation>
    <scope>NUCLEOTIDE SEQUENCE [LARGE SCALE GENOMIC DNA]</scope>
    <source>
        <strain evidence="5 6">CBS 607.94</strain>
    </source>
</reference>
<dbReference type="PANTHER" id="PTHR47706">
    <property type="entry name" value="NMRA-LIKE FAMILY PROTEIN"/>
    <property type="match status" value="1"/>
</dbReference>
<evidence type="ECO:0000313" key="6">
    <source>
        <dbReference type="Proteomes" id="UP000070121"/>
    </source>
</evidence>